<accession>A0AAD3E3Z4</accession>
<feature type="non-terminal residue" evidence="5">
    <location>
        <position position="287"/>
    </location>
</feature>
<proteinExistence type="predicted"/>
<keyword evidence="6" id="KW-1185">Reference proteome</keyword>
<protein>
    <submittedName>
        <fullName evidence="5">Uncharacterized protein</fullName>
    </submittedName>
</protein>
<dbReference type="Gene3D" id="1.10.150.130">
    <property type="match status" value="1"/>
</dbReference>
<keyword evidence="1" id="KW-0479">Metal-binding</keyword>
<evidence type="ECO:0000256" key="3">
    <source>
        <dbReference type="ARBA" id="ARBA00023125"/>
    </source>
</evidence>
<comment type="caution">
    <text evidence="5">The sequence shown here is derived from an EMBL/GenBank/DDBJ whole genome shotgun (WGS) entry which is preliminary data.</text>
</comment>
<feature type="region of interest" description="Disordered" evidence="4">
    <location>
        <begin position="60"/>
        <end position="79"/>
    </location>
</feature>
<evidence type="ECO:0000313" key="6">
    <source>
        <dbReference type="Proteomes" id="UP001054857"/>
    </source>
</evidence>
<reference evidence="5 6" key="1">
    <citation type="journal article" date="2021" name="Sci. Rep.">
        <title>Genome sequencing of the multicellular alga Astrephomene provides insights into convergent evolution of germ-soma differentiation.</title>
        <authorList>
            <person name="Yamashita S."/>
            <person name="Yamamoto K."/>
            <person name="Matsuzaki R."/>
            <person name="Suzuki S."/>
            <person name="Yamaguchi H."/>
            <person name="Hirooka S."/>
            <person name="Minakuchi Y."/>
            <person name="Miyagishima S."/>
            <person name="Kawachi M."/>
            <person name="Toyoda A."/>
            <person name="Nozaki H."/>
        </authorList>
    </citation>
    <scope>NUCLEOTIDE SEQUENCE [LARGE SCALE GENOMIC DNA]</scope>
    <source>
        <strain evidence="5 6">NIES-4017</strain>
    </source>
</reference>
<evidence type="ECO:0000313" key="5">
    <source>
        <dbReference type="EMBL" id="GFR52382.1"/>
    </source>
</evidence>
<dbReference type="InterPro" id="IPR010998">
    <property type="entry name" value="Integrase_recombinase_N"/>
</dbReference>
<feature type="compositionally biased region" description="Polar residues" evidence="4">
    <location>
        <begin position="60"/>
        <end position="69"/>
    </location>
</feature>
<dbReference type="InterPro" id="IPR011011">
    <property type="entry name" value="Znf_FYVE_PHD"/>
</dbReference>
<evidence type="ECO:0000256" key="2">
    <source>
        <dbReference type="ARBA" id="ARBA00022833"/>
    </source>
</evidence>
<keyword evidence="3" id="KW-0238">DNA-binding</keyword>
<sequence length="287" mass="30521">LADINQELAELGLTEADRAQVREYNWAVEQAEQAYQAAMAPVGLTRPSRGSAVAVSTWQEAHQRANSNRNAKRRQARETHRRGYELLSRYQSWEQLRNQGTALQEELAALPGPSNAAAGAAPAHIHNAEAEAPEEIDNEGGGSCEACVRRTSVGDLRCETCDIRAHRRCLGLPPGSYPGGWFRCIHCILAAAGFPAGAAGGRQEALAARLVALAGSAVSAGSAGTYESHRRRYAAFCAALGLPMRAAFPPARGADLSPELVSLFIAHEADRVAPSTLSGTISALADW</sequence>
<dbReference type="AlphaFoldDB" id="A0AAD3E3Z4"/>
<dbReference type="SUPFAM" id="SSF57903">
    <property type="entry name" value="FYVE/PHD zinc finger"/>
    <property type="match status" value="1"/>
</dbReference>
<keyword evidence="1" id="KW-0863">Zinc-finger</keyword>
<dbReference type="EMBL" id="BMAR01000062">
    <property type="protein sequence ID" value="GFR52382.1"/>
    <property type="molecule type" value="Genomic_DNA"/>
</dbReference>
<dbReference type="GO" id="GO:0008270">
    <property type="term" value="F:zinc ion binding"/>
    <property type="evidence" value="ECO:0007669"/>
    <property type="project" value="UniProtKB-KW"/>
</dbReference>
<organism evidence="5 6">
    <name type="scientific">Astrephomene gubernaculifera</name>
    <dbReference type="NCBI Taxonomy" id="47775"/>
    <lineage>
        <taxon>Eukaryota</taxon>
        <taxon>Viridiplantae</taxon>
        <taxon>Chlorophyta</taxon>
        <taxon>core chlorophytes</taxon>
        <taxon>Chlorophyceae</taxon>
        <taxon>CS clade</taxon>
        <taxon>Chlamydomonadales</taxon>
        <taxon>Astrephomenaceae</taxon>
        <taxon>Astrephomene</taxon>
    </lineage>
</organism>
<name>A0AAD3E3Z4_9CHLO</name>
<dbReference type="CDD" id="cd15489">
    <property type="entry name" value="PHD_SF"/>
    <property type="match status" value="1"/>
</dbReference>
<dbReference type="Proteomes" id="UP001054857">
    <property type="component" value="Unassembled WGS sequence"/>
</dbReference>
<feature type="non-terminal residue" evidence="5">
    <location>
        <position position="1"/>
    </location>
</feature>
<gene>
    <name evidence="5" type="ORF">Agub_g14943</name>
</gene>
<keyword evidence="2" id="KW-0862">Zinc</keyword>
<evidence type="ECO:0000256" key="1">
    <source>
        <dbReference type="ARBA" id="ARBA00022771"/>
    </source>
</evidence>
<evidence type="ECO:0000256" key="4">
    <source>
        <dbReference type="SAM" id="MobiDB-lite"/>
    </source>
</evidence>
<dbReference type="GO" id="GO:0003677">
    <property type="term" value="F:DNA binding"/>
    <property type="evidence" value="ECO:0007669"/>
    <property type="project" value="UniProtKB-KW"/>
</dbReference>